<reference evidence="8" key="1">
    <citation type="submission" date="2018-05" db="EMBL/GenBank/DDBJ databases">
        <authorList>
            <person name="Lanie J.A."/>
            <person name="Ng W.-L."/>
            <person name="Kazmierczak K.M."/>
            <person name="Andrzejewski T.M."/>
            <person name="Davidsen T.M."/>
            <person name="Wayne K.J."/>
            <person name="Tettelin H."/>
            <person name="Glass J.I."/>
            <person name="Rusch D."/>
            <person name="Podicherti R."/>
            <person name="Tsui H.-C.T."/>
            <person name="Winkler M.E."/>
        </authorList>
    </citation>
    <scope>NUCLEOTIDE SEQUENCE</scope>
</reference>
<feature type="transmembrane region" description="Helical" evidence="6">
    <location>
        <begin position="184"/>
        <end position="204"/>
    </location>
</feature>
<dbReference type="Pfam" id="PF11700">
    <property type="entry name" value="ATG22"/>
    <property type="match status" value="1"/>
</dbReference>
<feature type="transmembrane region" description="Helical" evidence="6">
    <location>
        <begin position="275"/>
        <end position="296"/>
    </location>
</feature>
<organism evidence="8">
    <name type="scientific">marine metagenome</name>
    <dbReference type="NCBI Taxonomy" id="408172"/>
    <lineage>
        <taxon>unclassified sequences</taxon>
        <taxon>metagenomes</taxon>
        <taxon>ecological metagenomes</taxon>
    </lineage>
</organism>
<evidence type="ECO:0000256" key="4">
    <source>
        <dbReference type="ARBA" id="ARBA00022989"/>
    </source>
</evidence>
<dbReference type="GO" id="GO:0022857">
    <property type="term" value="F:transmembrane transporter activity"/>
    <property type="evidence" value="ECO:0007669"/>
    <property type="project" value="InterPro"/>
</dbReference>
<feature type="transmembrane region" description="Helical" evidence="6">
    <location>
        <begin position="44"/>
        <end position="68"/>
    </location>
</feature>
<keyword evidence="4 6" id="KW-1133">Transmembrane helix</keyword>
<dbReference type="GO" id="GO:0012505">
    <property type="term" value="C:endomembrane system"/>
    <property type="evidence" value="ECO:0007669"/>
    <property type="project" value="UniProtKB-SubCell"/>
</dbReference>
<protein>
    <recommendedName>
        <fullName evidence="7">Major facilitator superfamily (MFS) profile domain-containing protein</fullName>
    </recommendedName>
</protein>
<dbReference type="EMBL" id="UINC01003712">
    <property type="protein sequence ID" value="SVA08648.1"/>
    <property type="molecule type" value="Genomic_DNA"/>
</dbReference>
<feature type="transmembrane region" description="Helical" evidence="6">
    <location>
        <begin position="12"/>
        <end position="32"/>
    </location>
</feature>
<evidence type="ECO:0000256" key="6">
    <source>
        <dbReference type="SAM" id="Phobius"/>
    </source>
</evidence>
<dbReference type="InterPro" id="IPR024671">
    <property type="entry name" value="Atg22-like"/>
</dbReference>
<dbReference type="Gene3D" id="1.20.1250.20">
    <property type="entry name" value="MFS general substrate transporter like domains"/>
    <property type="match status" value="2"/>
</dbReference>
<feature type="transmembrane region" description="Helical" evidence="6">
    <location>
        <begin position="363"/>
        <end position="385"/>
    </location>
</feature>
<dbReference type="InterPro" id="IPR036259">
    <property type="entry name" value="MFS_trans_sf"/>
</dbReference>
<feature type="domain" description="Major facilitator superfamily (MFS) profile" evidence="7">
    <location>
        <begin position="238"/>
        <end position="426"/>
    </location>
</feature>
<feature type="transmembrane region" description="Helical" evidence="6">
    <location>
        <begin position="391"/>
        <end position="410"/>
    </location>
</feature>
<evidence type="ECO:0000259" key="7">
    <source>
        <dbReference type="PROSITE" id="PS50850"/>
    </source>
</evidence>
<keyword evidence="2" id="KW-0813">Transport</keyword>
<name>A0A381SZB2_9ZZZZ</name>
<feature type="transmembrane region" description="Helical" evidence="6">
    <location>
        <begin position="141"/>
        <end position="164"/>
    </location>
</feature>
<sequence length="426" mass="47002">MALNNKKSIWSWAMYDFANSAYTTLIVTFVYATYFTKAIAENEVIGTVLWARGVSITAITVAILSPIMGAFADRGGYRKLFLFIMTYLAVIGSTMLYFTLPGQVLKALIWFIIGNVAFEIGCVFYNAFLPEIAPTEKIGRVSGYGWSLGYIGGLFCMGIAMVTLVNPEVPWFGFSKEAGENIRATNLLVAGWFALFSIPIFLWVKENNSKTRDTGESVFRTGFIQLANTFREIKKYRQIIRFLLARLVYNDGLVTIFAFGGIYAAGTFGFSFEEIMIFGIVLNITAGMGAFLMGFLDDKLGGKKTIQISLIFLIIAGFIAILAPNKQLFWVAGVMVGIFSGPNQSASRSLMGRFIPAGKENEFFGFYAFSGKMTAFLGPLLLGILTDIFHSQRAGVSIVILLFIIGSILLKTVNEKEGILQAERNL</sequence>
<comment type="subcellular location">
    <subcellularLocation>
        <location evidence="1">Endomembrane system</location>
        <topology evidence="1">Multi-pass membrane protein</topology>
    </subcellularLocation>
</comment>
<feature type="transmembrane region" description="Helical" evidence="6">
    <location>
        <begin position="305"/>
        <end position="323"/>
    </location>
</feature>
<dbReference type="PANTHER" id="PTHR23519">
    <property type="entry name" value="AUTOPHAGY-RELATED PROTEIN 22"/>
    <property type="match status" value="1"/>
</dbReference>
<dbReference type="InterPro" id="IPR050495">
    <property type="entry name" value="ATG22/LtaA_families"/>
</dbReference>
<feature type="transmembrane region" description="Helical" evidence="6">
    <location>
        <begin position="80"/>
        <end position="101"/>
    </location>
</feature>
<dbReference type="InterPro" id="IPR020846">
    <property type="entry name" value="MFS_dom"/>
</dbReference>
<evidence type="ECO:0000256" key="3">
    <source>
        <dbReference type="ARBA" id="ARBA00022692"/>
    </source>
</evidence>
<evidence type="ECO:0000256" key="1">
    <source>
        <dbReference type="ARBA" id="ARBA00004127"/>
    </source>
</evidence>
<dbReference type="SUPFAM" id="SSF103473">
    <property type="entry name" value="MFS general substrate transporter"/>
    <property type="match status" value="1"/>
</dbReference>
<evidence type="ECO:0000256" key="2">
    <source>
        <dbReference type="ARBA" id="ARBA00022448"/>
    </source>
</evidence>
<dbReference type="PANTHER" id="PTHR23519:SF1">
    <property type="entry name" value="AUTOPHAGY-RELATED PROTEIN 22"/>
    <property type="match status" value="1"/>
</dbReference>
<accession>A0A381SZB2</accession>
<proteinExistence type="predicted"/>
<evidence type="ECO:0000256" key="5">
    <source>
        <dbReference type="ARBA" id="ARBA00023136"/>
    </source>
</evidence>
<feature type="transmembrane region" description="Helical" evidence="6">
    <location>
        <begin position="243"/>
        <end position="263"/>
    </location>
</feature>
<evidence type="ECO:0000313" key="8">
    <source>
        <dbReference type="EMBL" id="SVA08648.1"/>
    </source>
</evidence>
<feature type="transmembrane region" description="Helical" evidence="6">
    <location>
        <begin position="107"/>
        <end position="129"/>
    </location>
</feature>
<dbReference type="PROSITE" id="PS50850">
    <property type="entry name" value="MFS"/>
    <property type="match status" value="1"/>
</dbReference>
<keyword evidence="3 6" id="KW-0812">Transmembrane</keyword>
<dbReference type="AlphaFoldDB" id="A0A381SZB2"/>
<keyword evidence="5 6" id="KW-0472">Membrane</keyword>
<gene>
    <name evidence="8" type="ORF">METZ01_LOCUS61502</name>
</gene>